<accession>A0ABQ0CS25</accession>
<evidence type="ECO:0000313" key="3">
    <source>
        <dbReference type="Proteomes" id="UP001562357"/>
    </source>
</evidence>
<dbReference type="Proteomes" id="UP001562357">
    <property type="component" value="Unassembled WGS sequence"/>
</dbReference>
<name>A0ABQ0CS25_9HYPO</name>
<reference evidence="3" key="1">
    <citation type="submission" date="2024-06" db="EMBL/GenBank/DDBJ databases">
        <title>Draft Genome Sequences of Epichloe bromicola Strains Isolated from Elymus ciliaris.</title>
        <authorList>
            <consortium name="Epichloe bromicola genome sequencing consortium"/>
            <person name="Miura A."/>
            <person name="Imano S."/>
            <person name="Ashida A."/>
            <person name="Sato I."/>
            <person name="Chiba S."/>
            <person name="Tanaka A."/>
            <person name="Camagna M."/>
            <person name="Takemoto D."/>
        </authorList>
    </citation>
    <scope>NUCLEOTIDE SEQUENCE [LARGE SCALE GENOMIC DNA]</scope>
    <source>
        <strain evidence="3">DP</strain>
    </source>
</reference>
<keyword evidence="3" id="KW-1185">Reference proteome</keyword>
<organism evidence="2 3">
    <name type="scientific">Epichloe bromicola</name>
    <dbReference type="NCBI Taxonomy" id="79588"/>
    <lineage>
        <taxon>Eukaryota</taxon>
        <taxon>Fungi</taxon>
        <taxon>Dikarya</taxon>
        <taxon>Ascomycota</taxon>
        <taxon>Pezizomycotina</taxon>
        <taxon>Sordariomycetes</taxon>
        <taxon>Hypocreomycetidae</taxon>
        <taxon>Hypocreales</taxon>
        <taxon>Clavicipitaceae</taxon>
        <taxon>Epichloe</taxon>
    </lineage>
</organism>
<gene>
    <name evidence="2" type="primary">g4536</name>
    <name evidence="2" type="ORF">EsDP_00004536</name>
</gene>
<proteinExistence type="predicted"/>
<dbReference type="EMBL" id="BAAFGZ010000178">
    <property type="protein sequence ID" value="GAB0136225.1"/>
    <property type="molecule type" value="Genomic_DNA"/>
</dbReference>
<feature type="region of interest" description="Disordered" evidence="1">
    <location>
        <begin position="20"/>
        <end position="46"/>
    </location>
</feature>
<sequence length="165" mass="18066">MPFTTLVPHHLSVLQFIKKHQTDPSSSNNRHQANDDAVSRSQAPKSRRWMDWRMQGGFPSKPSAANRSHGVAVEACAAWNGIATVFAAGIAWRTTRVRPTAIEAAATRDCVAAILALSAARRAKGVWPAAEEPGTAWAAITTVLRLPRATFVEVLRRRGVFRWTG</sequence>
<evidence type="ECO:0000313" key="2">
    <source>
        <dbReference type="EMBL" id="GAB0136225.1"/>
    </source>
</evidence>
<comment type="caution">
    <text evidence="2">The sequence shown here is derived from an EMBL/GenBank/DDBJ whole genome shotgun (WGS) entry which is preliminary data.</text>
</comment>
<protein>
    <submittedName>
        <fullName evidence="2">Uncharacterized protein</fullName>
    </submittedName>
</protein>
<evidence type="ECO:0000256" key="1">
    <source>
        <dbReference type="SAM" id="MobiDB-lite"/>
    </source>
</evidence>